<evidence type="ECO:0000256" key="5">
    <source>
        <dbReference type="ARBA" id="ARBA00022723"/>
    </source>
</evidence>
<protein>
    <submittedName>
        <fullName evidence="13">Fur family transcriptional regulator, ferric uptake regulator</fullName>
    </submittedName>
</protein>
<dbReference type="PANTHER" id="PTHR33202:SF18">
    <property type="entry name" value="TRANSCRIPTIONAL REGULATOR FURA"/>
    <property type="match status" value="1"/>
</dbReference>
<dbReference type="GO" id="GO:1900376">
    <property type="term" value="P:regulation of secondary metabolite biosynthetic process"/>
    <property type="evidence" value="ECO:0007669"/>
    <property type="project" value="TreeGrafter"/>
</dbReference>
<feature type="binding site" evidence="11">
    <location>
        <position position="114"/>
    </location>
    <ligand>
        <name>Zn(2+)</name>
        <dbReference type="ChEBI" id="CHEBI:29105"/>
    </ligand>
</feature>
<evidence type="ECO:0000256" key="12">
    <source>
        <dbReference type="SAM" id="MobiDB-lite"/>
    </source>
</evidence>
<comment type="cofactor">
    <cofactor evidence="11">
        <name>Zn(2+)</name>
        <dbReference type="ChEBI" id="CHEBI:29105"/>
    </cofactor>
    <text evidence="11">Binds 1 zinc ion per subunit.</text>
</comment>
<sequence>MATDEEGLLRPAAGRQGEKLRDDAASRLRAAGLRVTAPRVGVLVALERESHADADTVARHVRASLGAVSTQAVYDVLHALTEAGLLRRMEPAGSTARYETRVGDNHHHLICRGCGVIVDVDCPGAAPCLAPAHTHGFVLDEAEVTFWGLCPDCKPANEEIT</sequence>
<dbReference type="Gene3D" id="3.30.1490.190">
    <property type="match status" value="1"/>
</dbReference>
<comment type="subcellular location">
    <subcellularLocation>
        <location evidence="1">Cytoplasm</location>
    </subcellularLocation>
</comment>
<dbReference type="InterPro" id="IPR036388">
    <property type="entry name" value="WH-like_DNA-bd_sf"/>
</dbReference>
<evidence type="ECO:0000256" key="11">
    <source>
        <dbReference type="PIRSR" id="PIRSR602481-1"/>
    </source>
</evidence>
<keyword evidence="14" id="KW-1185">Reference proteome</keyword>
<dbReference type="RefSeq" id="WP_082155149.1">
    <property type="nucleotide sequence ID" value="NZ_KQ061225.1"/>
</dbReference>
<proteinExistence type="inferred from homology"/>
<dbReference type="OrthoDB" id="5242893at2"/>
<dbReference type="InterPro" id="IPR036390">
    <property type="entry name" value="WH_DNA-bd_sf"/>
</dbReference>
<dbReference type="InterPro" id="IPR002481">
    <property type="entry name" value="FUR"/>
</dbReference>
<dbReference type="GO" id="GO:0045892">
    <property type="term" value="P:negative regulation of DNA-templated transcription"/>
    <property type="evidence" value="ECO:0007669"/>
    <property type="project" value="TreeGrafter"/>
</dbReference>
<evidence type="ECO:0000256" key="3">
    <source>
        <dbReference type="ARBA" id="ARBA00022490"/>
    </source>
</evidence>
<evidence type="ECO:0000256" key="2">
    <source>
        <dbReference type="ARBA" id="ARBA00007957"/>
    </source>
</evidence>
<evidence type="ECO:0000256" key="9">
    <source>
        <dbReference type="ARBA" id="ARBA00023125"/>
    </source>
</evidence>
<keyword evidence="3" id="KW-0963">Cytoplasm</keyword>
<keyword evidence="8" id="KW-0805">Transcription regulation</keyword>
<evidence type="ECO:0000313" key="13">
    <source>
        <dbReference type="EMBL" id="SDU10011.1"/>
    </source>
</evidence>
<keyword evidence="10" id="KW-0804">Transcription</keyword>
<keyword evidence="7" id="KW-0408">Iron</keyword>
<keyword evidence="4" id="KW-0678">Repressor</keyword>
<feature type="binding site" evidence="11">
    <location>
        <position position="153"/>
    </location>
    <ligand>
        <name>Zn(2+)</name>
        <dbReference type="ChEBI" id="CHEBI:29105"/>
    </ligand>
</feature>
<evidence type="ECO:0000256" key="10">
    <source>
        <dbReference type="ARBA" id="ARBA00023163"/>
    </source>
</evidence>
<reference evidence="14" key="1">
    <citation type="submission" date="2016-10" db="EMBL/GenBank/DDBJ databases">
        <authorList>
            <person name="Varghese N."/>
            <person name="Submissions S."/>
        </authorList>
    </citation>
    <scope>NUCLEOTIDE SEQUENCE [LARGE SCALE GENOMIC DNA]</scope>
    <source>
        <strain evidence="14">DSM 45079</strain>
    </source>
</reference>
<dbReference type="InterPro" id="IPR043135">
    <property type="entry name" value="Fur_C"/>
</dbReference>
<organism evidence="13 14">
    <name type="scientific">Jiangella alkaliphila</name>
    <dbReference type="NCBI Taxonomy" id="419479"/>
    <lineage>
        <taxon>Bacteria</taxon>
        <taxon>Bacillati</taxon>
        <taxon>Actinomycetota</taxon>
        <taxon>Actinomycetes</taxon>
        <taxon>Jiangellales</taxon>
        <taxon>Jiangellaceae</taxon>
        <taxon>Jiangella</taxon>
    </lineage>
</organism>
<evidence type="ECO:0000256" key="4">
    <source>
        <dbReference type="ARBA" id="ARBA00022491"/>
    </source>
</evidence>
<evidence type="ECO:0000256" key="6">
    <source>
        <dbReference type="ARBA" id="ARBA00022833"/>
    </source>
</evidence>
<evidence type="ECO:0000256" key="7">
    <source>
        <dbReference type="ARBA" id="ARBA00023004"/>
    </source>
</evidence>
<feature type="region of interest" description="Disordered" evidence="12">
    <location>
        <begin position="1"/>
        <end position="21"/>
    </location>
</feature>
<feature type="binding site" evidence="11">
    <location>
        <position position="111"/>
    </location>
    <ligand>
        <name>Zn(2+)</name>
        <dbReference type="ChEBI" id="CHEBI:29105"/>
    </ligand>
</feature>
<dbReference type="Proteomes" id="UP000182977">
    <property type="component" value="Chromosome I"/>
</dbReference>
<keyword evidence="5 11" id="KW-0479">Metal-binding</keyword>
<keyword evidence="6 11" id="KW-0862">Zinc</keyword>
<dbReference type="STRING" id="419479.SAMN04488563_0085"/>
<dbReference type="GO" id="GO:0005737">
    <property type="term" value="C:cytoplasm"/>
    <property type="evidence" value="ECO:0007669"/>
    <property type="project" value="UniProtKB-SubCell"/>
</dbReference>
<name>A0A1H2FRN3_9ACTN</name>
<gene>
    <name evidence="13" type="ORF">SAMN04488563_0085</name>
</gene>
<dbReference type="PANTHER" id="PTHR33202">
    <property type="entry name" value="ZINC UPTAKE REGULATION PROTEIN"/>
    <property type="match status" value="1"/>
</dbReference>
<dbReference type="GO" id="GO:0008270">
    <property type="term" value="F:zinc ion binding"/>
    <property type="evidence" value="ECO:0007669"/>
    <property type="project" value="TreeGrafter"/>
</dbReference>
<evidence type="ECO:0000256" key="8">
    <source>
        <dbReference type="ARBA" id="ARBA00023015"/>
    </source>
</evidence>
<dbReference type="AlphaFoldDB" id="A0A1H2FRN3"/>
<dbReference type="CDD" id="cd07153">
    <property type="entry name" value="Fur_like"/>
    <property type="match status" value="1"/>
</dbReference>
<dbReference type="EMBL" id="LT629791">
    <property type="protein sequence ID" value="SDU10011.1"/>
    <property type="molecule type" value="Genomic_DNA"/>
</dbReference>
<keyword evidence="9" id="KW-0238">DNA-binding</keyword>
<dbReference type="Gene3D" id="1.10.10.10">
    <property type="entry name" value="Winged helix-like DNA-binding domain superfamily/Winged helix DNA-binding domain"/>
    <property type="match status" value="1"/>
</dbReference>
<comment type="similarity">
    <text evidence="2">Belongs to the Fur family.</text>
</comment>
<dbReference type="GO" id="GO:0003700">
    <property type="term" value="F:DNA-binding transcription factor activity"/>
    <property type="evidence" value="ECO:0007669"/>
    <property type="project" value="InterPro"/>
</dbReference>
<dbReference type="SUPFAM" id="SSF46785">
    <property type="entry name" value="Winged helix' DNA-binding domain"/>
    <property type="match status" value="1"/>
</dbReference>
<dbReference type="Pfam" id="PF01475">
    <property type="entry name" value="FUR"/>
    <property type="match status" value="1"/>
</dbReference>
<feature type="binding site" evidence="11">
    <location>
        <position position="150"/>
    </location>
    <ligand>
        <name>Zn(2+)</name>
        <dbReference type="ChEBI" id="CHEBI:29105"/>
    </ligand>
</feature>
<evidence type="ECO:0000256" key="1">
    <source>
        <dbReference type="ARBA" id="ARBA00004496"/>
    </source>
</evidence>
<evidence type="ECO:0000313" key="14">
    <source>
        <dbReference type="Proteomes" id="UP000182977"/>
    </source>
</evidence>
<accession>A0A1H2FRN3</accession>
<dbReference type="GO" id="GO:0000976">
    <property type="term" value="F:transcription cis-regulatory region binding"/>
    <property type="evidence" value="ECO:0007669"/>
    <property type="project" value="TreeGrafter"/>
</dbReference>